<dbReference type="AlphaFoldDB" id="A0A108EMD9"/>
<feature type="region of interest" description="Disordered" evidence="1">
    <location>
        <begin position="1"/>
        <end position="23"/>
    </location>
</feature>
<evidence type="ECO:0000313" key="3">
    <source>
        <dbReference type="Proteomes" id="UP000068016"/>
    </source>
</evidence>
<proteinExistence type="predicted"/>
<sequence>MRRTNLGRDQPADSTVAGEFAANHTEGAIRVPCRTILHRHAQTARNGTGHGNHLARDRPVPRDVERLRGDAESGYRSG</sequence>
<evidence type="ECO:0000256" key="1">
    <source>
        <dbReference type="SAM" id="MobiDB-lite"/>
    </source>
</evidence>
<protein>
    <submittedName>
        <fullName evidence="2">Uncharacterized protein</fullName>
    </submittedName>
</protein>
<evidence type="ECO:0000313" key="2">
    <source>
        <dbReference type="EMBL" id="KWN13797.1"/>
    </source>
</evidence>
<feature type="region of interest" description="Disordered" evidence="1">
    <location>
        <begin position="42"/>
        <end position="78"/>
    </location>
</feature>
<reference evidence="2 3" key="1">
    <citation type="submission" date="2015-11" db="EMBL/GenBank/DDBJ databases">
        <title>Expanding the genomic diversity of Burkholderia species for the development of highly accurate diagnostics.</title>
        <authorList>
            <person name="Sahl J."/>
            <person name="Keim P."/>
            <person name="Wagner D."/>
        </authorList>
    </citation>
    <scope>NUCLEOTIDE SEQUENCE [LARGE SCALE GENOMIC DNA]</scope>
    <source>
        <strain evidence="2 3">MSMB793WGS</strain>
    </source>
</reference>
<accession>A0A108EMD9</accession>
<comment type="caution">
    <text evidence="2">The sequence shown here is derived from an EMBL/GenBank/DDBJ whole genome shotgun (WGS) entry which is preliminary data.</text>
</comment>
<name>A0A108EMD9_9BURK</name>
<dbReference type="Proteomes" id="UP000068016">
    <property type="component" value="Unassembled WGS sequence"/>
</dbReference>
<dbReference type="EMBL" id="LPLZ01000050">
    <property type="protein sequence ID" value="KWN13797.1"/>
    <property type="molecule type" value="Genomic_DNA"/>
</dbReference>
<organism evidence="2 3">
    <name type="scientific">Burkholderia territorii</name>
    <dbReference type="NCBI Taxonomy" id="1503055"/>
    <lineage>
        <taxon>Bacteria</taxon>
        <taxon>Pseudomonadati</taxon>
        <taxon>Pseudomonadota</taxon>
        <taxon>Betaproteobacteria</taxon>
        <taxon>Burkholderiales</taxon>
        <taxon>Burkholderiaceae</taxon>
        <taxon>Burkholderia</taxon>
        <taxon>Burkholderia cepacia complex</taxon>
    </lineage>
</organism>
<gene>
    <name evidence="2" type="ORF">WT83_18435</name>
</gene>
<feature type="compositionally biased region" description="Basic and acidic residues" evidence="1">
    <location>
        <begin position="54"/>
        <end position="78"/>
    </location>
</feature>